<evidence type="ECO:0008006" key="4">
    <source>
        <dbReference type="Google" id="ProtNLM"/>
    </source>
</evidence>
<feature type="chain" id="PRO_5012197554" description="YD repeat-containing protein" evidence="1">
    <location>
        <begin position="19"/>
        <end position="1150"/>
    </location>
</feature>
<dbReference type="Pfam" id="PF05593">
    <property type="entry name" value="RHS_repeat"/>
    <property type="match status" value="1"/>
</dbReference>
<feature type="signal peptide" evidence="1">
    <location>
        <begin position="1"/>
        <end position="18"/>
    </location>
</feature>
<dbReference type="AlphaFoldDB" id="A0A255Z1S2"/>
<dbReference type="OrthoDB" id="9814627at2"/>
<gene>
    <name evidence="2" type="ORF">CHU92_10770</name>
</gene>
<dbReference type="EMBL" id="NOXV01000282">
    <property type="protein sequence ID" value="OYQ35453.1"/>
    <property type="molecule type" value="Genomic_DNA"/>
</dbReference>
<keyword evidence="1" id="KW-0732">Signal</keyword>
<comment type="caution">
    <text evidence="2">The sequence shown here is derived from an EMBL/GenBank/DDBJ whole genome shotgun (WGS) entry which is preliminary data.</text>
</comment>
<dbReference type="InterPro" id="IPR031325">
    <property type="entry name" value="RHS_repeat"/>
</dbReference>
<dbReference type="Proteomes" id="UP000216605">
    <property type="component" value="Unassembled WGS sequence"/>
</dbReference>
<name>A0A255Z1S2_9FLAO</name>
<reference evidence="2 3" key="1">
    <citation type="submission" date="2017-07" db="EMBL/GenBank/DDBJ databases">
        <title>Flavobacterium cyanobacteriorum sp. nov., isolated from cyanobacterial aggregates in a eutrophic lake.</title>
        <authorList>
            <person name="Cai H."/>
        </authorList>
    </citation>
    <scope>NUCLEOTIDE SEQUENCE [LARGE SCALE GENOMIC DNA]</scope>
    <source>
        <strain evidence="2 3">TH021</strain>
    </source>
</reference>
<evidence type="ECO:0000313" key="2">
    <source>
        <dbReference type="EMBL" id="OYQ35453.1"/>
    </source>
</evidence>
<keyword evidence="3" id="KW-1185">Reference proteome</keyword>
<sequence length="1150" mass="129917">MKLFLNFLVACITIGAYAQNSAIKTPSITPPSPTVANLMNFEEVPIDYYSGQPDISIPIYTKALNSELSLPVVLKYNTMGLRIESRSGWTGTGWSLDTGGAISRTVRGYADELPRSGSYDNVTGIFHNDDFWNYDNLSYDEREEFKWNALGCINDKYDAQPDLYQISMPGYSGRFVIAKEGGIFKARQLDMNQKLNITFTMDDTKAITGFVITDANGYKYIFGTTDNPQNPAIETTVTASFVSSKSRDINLPVLPQQNPTLPAANTAWMLTSITTPNGQLLAKFDYINSEEKYDTPWSSTYNDLVNPNYYTTMLLNAYNCTQFRPIFSQTKSSITTQTKKLVKVSFTDKTSIQFSLSNENTHPENQGRYLEGISIHRQVNGTNHTVRSYNLTYETTLSNRLWLMKVTSGSDFSQTFEYFQKNLLPNQYAEKDNWGYMKSDFRDNPAYPFNYYDNEAFKKGILVKITSRGDGVKAFQWEPHTFSHESNRLIDNFDNNPWNAQTVPMFTHQFASSTGGSFLQGTEFTLTHDQYVEITKTLLPGNVNANPNNFSVLIKKAGTNTTITIPLNQLTKRQLLTKGTYSVTVKVDLLATLADNYLLQGYINVRHTALVSPAQYTYYHLGGGPRISVIEFRDKTGDSVLKNIRYSYRMPEQPYNPLRPIIYSSGAVDAKLGSMYQEYTEKDLKYIFGVAENVPGSFLAREITYFVRTNQLTAQLCKGSYVGYKRVAVIENGIMAIGNSQLDGSTPNGFTEFIFTNAIDAPLPVGVFLYPFSETPNYDHKRGLLLRKTVYDTLSRPLEQTENEYELKEEFAIRSTMSREKPCQWKQFYETYAQYRDYSVVYPQPCPFADCTLFYFNCNETPNLFIATFINQTHAYLKSSVQKQYFYDTAVPSVLERRTDMVYNPVNFQLKEQTESYREGSETITEKTEYEYPAGGYTTSLFDTAEQAVINSMLLHNNINRPLVVSSYKNGALVQPLINKYKVFAPDQILPGKVQLIKGGQPSAAAEDRLVYHGYNSLGNVTDVSLAGGMRTCYIWGYNGTLPVAKIDNRPGGYATLPATQVTNIINASDTGDETTLTAALNDLRAHQDVRNSHIITLTFDTVLGVKSVTDPKGLRLTYEYDYLGRLVLVRDSFGNLVSEYKYNFRGGNF</sequence>
<organism evidence="2 3">
    <name type="scientific">Flavobacterium cyanobacteriorum</name>
    <dbReference type="NCBI Taxonomy" id="2022802"/>
    <lineage>
        <taxon>Bacteria</taxon>
        <taxon>Pseudomonadati</taxon>
        <taxon>Bacteroidota</taxon>
        <taxon>Flavobacteriia</taxon>
        <taxon>Flavobacteriales</taxon>
        <taxon>Flavobacteriaceae</taxon>
        <taxon>Flavobacterium</taxon>
    </lineage>
</organism>
<protein>
    <recommendedName>
        <fullName evidence="4">YD repeat-containing protein</fullName>
    </recommendedName>
</protein>
<evidence type="ECO:0000256" key="1">
    <source>
        <dbReference type="SAM" id="SignalP"/>
    </source>
</evidence>
<accession>A0A255Z1S2</accession>
<proteinExistence type="predicted"/>
<evidence type="ECO:0000313" key="3">
    <source>
        <dbReference type="Proteomes" id="UP000216605"/>
    </source>
</evidence>
<dbReference type="RefSeq" id="WP_129583063.1">
    <property type="nucleotide sequence ID" value="NZ_NOXV01000282.1"/>
</dbReference>